<feature type="domain" description="ABC transporter" evidence="5">
    <location>
        <begin position="238"/>
        <end position="477"/>
    </location>
</feature>
<dbReference type="GO" id="GO:0055085">
    <property type="term" value="P:transmembrane transport"/>
    <property type="evidence" value="ECO:0007669"/>
    <property type="project" value="UniProtKB-ARBA"/>
</dbReference>
<dbReference type="GO" id="GO:0005524">
    <property type="term" value="F:ATP binding"/>
    <property type="evidence" value="ECO:0007669"/>
    <property type="project" value="UniProtKB-KW"/>
</dbReference>
<dbReference type="InterPro" id="IPR003439">
    <property type="entry name" value="ABC_transporter-like_ATP-bd"/>
</dbReference>
<dbReference type="RefSeq" id="WP_171672998.1">
    <property type="nucleotide sequence ID" value="NZ_BAAAGT010000002.1"/>
</dbReference>
<keyword evidence="2" id="KW-0813">Transport</keyword>
<evidence type="ECO:0000256" key="2">
    <source>
        <dbReference type="ARBA" id="ARBA00022448"/>
    </source>
</evidence>
<dbReference type="Proteomes" id="UP000534306">
    <property type="component" value="Unassembled WGS sequence"/>
</dbReference>
<feature type="domain" description="ABC transporter" evidence="5">
    <location>
        <begin position="5"/>
        <end position="243"/>
    </location>
</feature>
<dbReference type="InterPro" id="IPR027417">
    <property type="entry name" value="P-loop_NTPase"/>
</dbReference>
<evidence type="ECO:0000313" key="6">
    <source>
        <dbReference type="EMBL" id="MBB6569669.1"/>
    </source>
</evidence>
<evidence type="ECO:0000256" key="3">
    <source>
        <dbReference type="ARBA" id="ARBA00022741"/>
    </source>
</evidence>
<dbReference type="PROSITE" id="PS50893">
    <property type="entry name" value="ABC_TRANSPORTER_2"/>
    <property type="match status" value="2"/>
</dbReference>
<proteinExistence type="inferred from homology"/>
<dbReference type="CDD" id="cd03257">
    <property type="entry name" value="ABC_NikE_OppD_transporters"/>
    <property type="match status" value="1"/>
</dbReference>
<evidence type="ECO:0000256" key="1">
    <source>
        <dbReference type="ARBA" id="ARBA00005417"/>
    </source>
</evidence>
<protein>
    <submittedName>
        <fullName evidence="7">ABC transporter ATP-binding protein</fullName>
    </submittedName>
    <submittedName>
        <fullName evidence="6">Peptide/nickel transport system ATP-binding protein</fullName>
    </submittedName>
</protein>
<dbReference type="InterPro" id="IPR003593">
    <property type="entry name" value="AAA+_ATPase"/>
</dbReference>
<reference evidence="6 9" key="2">
    <citation type="submission" date="2020-08" db="EMBL/GenBank/DDBJ databases">
        <title>Sequencing the genomes of 1000 actinobacteria strains.</title>
        <authorList>
            <person name="Klenk H.-P."/>
        </authorList>
    </citation>
    <scope>NUCLEOTIDE SEQUENCE [LARGE SCALE GENOMIC DNA]</scope>
    <source>
        <strain evidence="6 9">DSM 15626</strain>
    </source>
</reference>
<evidence type="ECO:0000256" key="4">
    <source>
        <dbReference type="ARBA" id="ARBA00022840"/>
    </source>
</evidence>
<dbReference type="PANTHER" id="PTHR43776">
    <property type="entry name" value="TRANSPORT ATP-BINDING PROTEIN"/>
    <property type="match status" value="1"/>
</dbReference>
<accession>A0A7Y4KXI7</accession>
<dbReference type="Pfam" id="PF00005">
    <property type="entry name" value="ABC_tran"/>
    <property type="match status" value="2"/>
</dbReference>
<sequence>MTALLEVQNLRLTAAGRAIVDGVSFQVEPGESVAITGPSGAGKTTLALTVLGHLRDGVTHDGGQVLVDGRPTLPQPPPELRGGLVGYVGQDPGNSLNPYARVATTLLRVTARSVPRPQRSALVSELLARVGLPTELAQRYPHQLSGGQQQRVVIAAALARNPRLLVLDEPTTALDLVAKAEVVAELRRVSDAGISLLWVTHDLASVETVVDRVVTIGEPTTASYSHAPVATAAREVVLTATGVTAGYGHTSVLRAVDLELRSGELLAVLGASGVGKSTLARVLTGLHRPASGTLAHRGERLPWDVRRRSRAERAAIQLVGQNPAEALHPRQTVRTALTRPLVRLRNLPTAEHDGEIKLLLDAVQLPIEVADRLPGELSGGMRQRVALARALAARPEVIVCDEITSALDSSTQSAILRMLDELRAELGLAVVLITHDADVAASVSDRLLVLASGRVARTGATADLLPPGESPEERVRHLLIDHTDL</sequence>
<dbReference type="InterPro" id="IPR050319">
    <property type="entry name" value="ABC_transp_ATP-bind"/>
</dbReference>
<dbReference type="Gene3D" id="3.40.50.300">
    <property type="entry name" value="P-loop containing nucleotide triphosphate hydrolases"/>
    <property type="match status" value="2"/>
</dbReference>
<dbReference type="EMBL" id="JACHKF010000001">
    <property type="protein sequence ID" value="MBB6569669.1"/>
    <property type="molecule type" value="Genomic_DNA"/>
</dbReference>
<organism evidence="7 8">
    <name type="scientific">Kribbella sandramycini</name>
    <dbReference type="NCBI Taxonomy" id="60450"/>
    <lineage>
        <taxon>Bacteria</taxon>
        <taxon>Bacillati</taxon>
        <taxon>Actinomycetota</taxon>
        <taxon>Actinomycetes</taxon>
        <taxon>Propionibacteriales</taxon>
        <taxon>Kribbellaceae</taxon>
        <taxon>Kribbella</taxon>
    </lineage>
</organism>
<dbReference type="InterPro" id="IPR017871">
    <property type="entry name" value="ABC_transporter-like_CS"/>
</dbReference>
<keyword evidence="4 7" id="KW-0067">ATP-binding</keyword>
<reference evidence="7 8" key="1">
    <citation type="submission" date="2020-05" db="EMBL/GenBank/DDBJ databases">
        <title>Genome sequence of Kribbella sandramycini ATCC 39419.</title>
        <authorList>
            <person name="Maclea K.S."/>
            <person name="Fair J.L."/>
        </authorList>
    </citation>
    <scope>NUCLEOTIDE SEQUENCE [LARGE SCALE GENOMIC DNA]</scope>
    <source>
        <strain evidence="7 8">ATCC 39419</strain>
    </source>
</reference>
<dbReference type="PROSITE" id="PS00211">
    <property type="entry name" value="ABC_TRANSPORTER_1"/>
    <property type="match status" value="2"/>
</dbReference>
<dbReference type="SMART" id="SM00382">
    <property type="entry name" value="AAA"/>
    <property type="match status" value="2"/>
</dbReference>
<evidence type="ECO:0000313" key="9">
    <source>
        <dbReference type="Proteomes" id="UP000553957"/>
    </source>
</evidence>
<dbReference type="Proteomes" id="UP000553957">
    <property type="component" value="Unassembled WGS sequence"/>
</dbReference>
<comment type="similarity">
    <text evidence="1">Belongs to the ABC transporter superfamily.</text>
</comment>
<dbReference type="GO" id="GO:0016887">
    <property type="term" value="F:ATP hydrolysis activity"/>
    <property type="evidence" value="ECO:0007669"/>
    <property type="project" value="InterPro"/>
</dbReference>
<comment type="caution">
    <text evidence="7">The sequence shown here is derived from an EMBL/GenBank/DDBJ whole genome shotgun (WGS) entry which is preliminary data.</text>
</comment>
<dbReference type="PANTHER" id="PTHR43776:SF7">
    <property type="entry name" value="D,D-DIPEPTIDE TRANSPORT ATP-BINDING PROTEIN DDPF-RELATED"/>
    <property type="match status" value="1"/>
</dbReference>
<dbReference type="SUPFAM" id="SSF52540">
    <property type="entry name" value="P-loop containing nucleoside triphosphate hydrolases"/>
    <property type="match status" value="2"/>
</dbReference>
<dbReference type="AlphaFoldDB" id="A0A7Y4KXI7"/>
<evidence type="ECO:0000313" key="7">
    <source>
        <dbReference type="EMBL" id="NOL40499.1"/>
    </source>
</evidence>
<keyword evidence="3" id="KW-0547">Nucleotide-binding</keyword>
<keyword evidence="8" id="KW-1185">Reference proteome</keyword>
<gene>
    <name evidence="6" type="ORF">HNR71_005306</name>
    <name evidence="7" type="ORF">HPO96_09605</name>
</gene>
<evidence type="ECO:0000313" key="8">
    <source>
        <dbReference type="Proteomes" id="UP000534306"/>
    </source>
</evidence>
<name>A0A7Y4KXI7_9ACTN</name>
<dbReference type="EMBL" id="JABJRC010000002">
    <property type="protein sequence ID" value="NOL40499.1"/>
    <property type="molecule type" value="Genomic_DNA"/>
</dbReference>
<evidence type="ECO:0000259" key="5">
    <source>
        <dbReference type="PROSITE" id="PS50893"/>
    </source>
</evidence>